<keyword evidence="5" id="KW-0732">Signal</keyword>
<keyword evidence="6" id="KW-0677">Repeat</keyword>
<evidence type="ECO:0000313" key="11">
    <source>
        <dbReference type="EMBL" id="GKV22956.1"/>
    </source>
</evidence>
<reference evidence="11 12" key="1">
    <citation type="journal article" date="2021" name="Commun. Biol.">
        <title>The genome of Shorea leprosula (Dipterocarpaceae) highlights the ecological relevance of drought in aseasonal tropical rainforests.</title>
        <authorList>
            <person name="Ng K.K.S."/>
            <person name="Kobayashi M.J."/>
            <person name="Fawcett J.A."/>
            <person name="Hatakeyama M."/>
            <person name="Paape T."/>
            <person name="Ng C.H."/>
            <person name="Ang C.C."/>
            <person name="Tnah L.H."/>
            <person name="Lee C.T."/>
            <person name="Nishiyama T."/>
            <person name="Sese J."/>
            <person name="O'Brien M.J."/>
            <person name="Copetti D."/>
            <person name="Mohd Noor M.I."/>
            <person name="Ong R.C."/>
            <person name="Putra M."/>
            <person name="Sireger I.Z."/>
            <person name="Indrioko S."/>
            <person name="Kosugi Y."/>
            <person name="Izuno A."/>
            <person name="Isagi Y."/>
            <person name="Lee S.L."/>
            <person name="Shimizu K.K."/>
        </authorList>
    </citation>
    <scope>NUCLEOTIDE SEQUENCE [LARGE SCALE GENOMIC DNA]</scope>
    <source>
        <strain evidence="11">214</strain>
    </source>
</reference>
<proteinExistence type="inferred from homology"/>
<name>A0AAV5KEE4_9ROSI</name>
<keyword evidence="12" id="KW-1185">Reference proteome</keyword>
<evidence type="ECO:0000256" key="7">
    <source>
        <dbReference type="ARBA" id="ARBA00022989"/>
    </source>
</evidence>
<dbReference type="Pfam" id="PF00560">
    <property type="entry name" value="LRR_1"/>
    <property type="match status" value="4"/>
</dbReference>
<organism evidence="11 12">
    <name type="scientific">Rubroshorea leprosula</name>
    <dbReference type="NCBI Taxonomy" id="152421"/>
    <lineage>
        <taxon>Eukaryota</taxon>
        <taxon>Viridiplantae</taxon>
        <taxon>Streptophyta</taxon>
        <taxon>Embryophyta</taxon>
        <taxon>Tracheophyta</taxon>
        <taxon>Spermatophyta</taxon>
        <taxon>Magnoliopsida</taxon>
        <taxon>eudicotyledons</taxon>
        <taxon>Gunneridae</taxon>
        <taxon>Pentapetalae</taxon>
        <taxon>rosids</taxon>
        <taxon>malvids</taxon>
        <taxon>Malvales</taxon>
        <taxon>Dipterocarpaceae</taxon>
        <taxon>Rubroshorea</taxon>
    </lineage>
</organism>
<evidence type="ECO:0000256" key="10">
    <source>
        <dbReference type="ARBA" id="ARBA00023180"/>
    </source>
</evidence>
<protein>
    <submittedName>
        <fullName evidence="11">Uncharacterized protein</fullName>
    </submittedName>
</protein>
<dbReference type="FunFam" id="3.80.10.10:FF:000111">
    <property type="entry name" value="LRR receptor-like serine/threonine-protein kinase ERECTA"/>
    <property type="match status" value="1"/>
</dbReference>
<evidence type="ECO:0000256" key="3">
    <source>
        <dbReference type="ARBA" id="ARBA00022614"/>
    </source>
</evidence>
<keyword evidence="9" id="KW-0675">Receptor</keyword>
<evidence type="ECO:0000256" key="9">
    <source>
        <dbReference type="ARBA" id="ARBA00023170"/>
    </source>
</evidence>
<dbReference type="PANTHER" id="PTHR48063:SF29">
    <property type="entry name" value="LRR RECEPTOR-LIKE KINASE FAMILY PROTEIN"/>
    <property type="match status" value="1"/>
</dbReference>
<evidence type="ECO:0000313" key="12">
    <source>
        <dbReference type="Proteomes" id="UP001054252"/>
    </source>
</evidence>
<evidence type="ECO:0000256" key="2">
    <source>
        <dbReference type="ARBA" id="ARBA00009592"/>
    </source>
</evidence>
<dbReference type="PANTHER" id="PTHR48063">
    <property type="entry name" value="LRR RECEPTOR-LIKE KINASE"/>
    <property type="match status" value="1"/>
</dbReference>
<keyword evidence="8" id="KW-0472">Membrane</keyword>
<evidence type="ECO:0000256" key="6">
    <source>
        <dbReference type="ARBA" id="ARBA00022737"/>
    </source>
</evidence>
<dbReference type="InterPro" id="IPR032675">
    <property type="entry name" value="LRR_dom_sf"/>
</dbReference>
<evidence type="ECO:0000256" key="8">
    <source>
        <dbReference type="ARBA" id="ARBA00023136"/>
    </source>
</evidence>
<dbReference type="EMBL" id="BPVZ01000061">
    <property type="protein sequence ID" value="GKV22956.1"/>
    <property type="molecule type" value="Genomic_DNA"/>
</dbReference>
<comment type="similarity">
    <text evidence="2">Belongs to the RLP family.</text>
</comment>
<dbReference type="Gene3D" id="3.80.10.10">
    <property type="entry name" value="Ribonuclease Inhibitor"/>
    <property type="match status" value="1"/>
</dbReference>
<gene>
    <name evidence="11" type="ORF">SLEP1_g32756</name>
</gene>
<accession>A0AAV5KEE4</accession>
<sequence length="181" mass="19920">MEFNVKGQRLQFTRVLDGLVDLIDLSSNNLEGDIPEEIVKLSTLGTLNLSQNQLTGNIPKKIGALQLLEALDLSVNHFSGSGSIPENMSSMTSLSHLNLSYSDLSGPIPSANQFQTFNDPSIFEGNTKLCGAPLPTNCSTHKNDISEGNAGKDRDKDGFKMLWLELPLDLWWDFGQPVELW</sequence>
<dbReference type="AlphaFoldDB" id="A0AAV5KEE4"/>
<dbReference type="GO" id="GO:0016020">
    <property type="term" value="C:membrane"/>
    <property type="evidence" value="ECO:0007669"/>
    <property type="project" value="UniProtKB-SubCell"/>
</dbReference>
<keyword evidence="10" id="KW-0325">Glycoprotein</keyword>
<comment type="caution">
    <text evidence="11">The sequence shown here is derived from an EMBL/GenBank/DDBJ whole genome shotgun (WGS) entry which is preliminary data.</text>
</comment>
<evidence type="ECO:0000256" key="4">
    <source>
        <dbReference type="ARBA" id="ARBA00022692"/>
    </source>
</evidence>
<dbReference type="InterPro" id="IPR046956">
    <property type="entry name" value="RLP23-like"/>
</dbReference>
<dbReference type="InterPro" id="IPR001611">
    <property type="entry name" value="Leu-rich_rpt"/>
</dbReference>
<evidence type="ECO:0000256" key="1">
    <source>
        <dbReference type="ARBA" id="ARBA00004479"/>
    </source>
</evidence>
<dbReference type="Proteomes" id="UP001054252">
    <property type="component" value="Unassembled WGS sequence"/>
</dbReference>
<comment type="subcellular location">
    <subcellularLocation>
        <location evidence="1">Membrane</location>
        <topology evidence="1">Single-pass type I membrane protein</topology>
    </subcellularLocation>
</comment>
<keyword evidence="7" id="KW-1133">Transmembrane helix</keyword>
<keyword evidence="3" id="KW-0433">Leucine-rich repeat</keyword>
<dbReference type="SUPFAM" id="SSF52058">
    <property type="entry name" value="L domain-like"/>
    <property type="match status" value="1"/>
</dbReference>
<evidence type="ECO:0000256" key="5">
    <source>
        <dbReference type="ARBA" id="ARBA00022729"/>
    </source>
</evidence>
<keyword evidence="4" id="KW-0812">Transmembrane</keyword>